<protein>
    <submittedName>
        <fullName evidence="7">TetR/AcrR family transcriptional regulator</fullName>
    </submittedName>
</protein>
<comment type="caution">
    <text evidence="7">The sequence shown here is derived from an EMBL/GenBank/DDBJ whole genome shotgun (WGS) entry which is preliminary data.</text>
</comment>
<feature type="DNA-binding region" description="H-T-H motif" evidence="4">
    <location>
        <begin position="52"/>
        <end position="71"/>
    </location>
</feature>
<sequence length="222" mass="23512">MAPSEEAIGISGPDPTAPAPARRPGGRSARVRERVLAAVRAQLVECGYDELTVDAVAARAGVHRTTVYRRWRDVGGLLADVLDAAGDDEWRPRDTGDLAGDLTALNQEVHAALTERPSVTTALIAASFRSAQAADALRRFWEDRYARCETVVRRAVRRGEVPAGTDARALLVAATAPLYHRLVLLRIPPDPRLPGRAARAAAVAAAAGAFTEPPAETGTGSP</sequence>
<evidence type="ECO:0000313" key="8">
    <source>
        <dbReference type="Proteomes" id="UP001607069"/>
    </source>
</evidence>
<dbReference type="SUPFAM" id="SSF48498">
    <property type="entry name" value="Tetracyclin repressor-like, C-terminal domain"/>
    <property type="match status" value="1"/>
</dbReference>
<keyword evidence="2 4" id="KW-0238">DNA-binding</keyword>
<evidence type="ECO:0000313" key="7">
    <source>
        <dbReference type="EMBL" id="MFH0248426.1"/>
    </source>
</evidence>
<evidence type="ECO:0000256" key="2">
    <source>
        <dbReference type="ARBA" id="ARBA00023125"/>
    </source>
</evidence>
<keyword evidence="3" id="KW-0804">Transcription</keyword>
<dbReference type="EMBL" id="JBIHMK010000025">
    <property type="protein sequence ID" value="MFH0248426.1"/>
    <property type="molecule type" value="Genomic_DNA"/>
</dbReference>
<dbReference type="Pfam" id="PF16859">
    <property type="entry name" value="TetR_C_11"/>
    <property type="match status" value="1"/>
</dbReference>
<dbReference type="Gene3D" id="1.10.357.10">
    <property type="entry name" value="Tetracycline Repressor, domain 2"/>
    <property type="match status" value="1"/>
</dbReference>
<dbReference type="Proteomes" id="UP001607069">
    <property type="component" value="Unassembled WGS sequence"/>
</dbReference>
<feature type="domain" description="HTH tetR-type" evidence="6">
    <location>
        <begin position="29"/>
        <end position="89"/>
    </location>
</feature>
<keyword evidence="8" id="KW-1185">Reference proteome</keyword>
<reference evidence="7 8" key="1">
    <citation type="submission" date="2024-10" db="EMBL/GenBank/DDBJ databases">
        <authorList>
            <person name="Cho J.-C."/>
        </authorList>
    </citation>
    <scope>NUCLEOTIDE SEQUENCE [LARGE SCALE GENOMIC DNA]</scope>
    <source>
        <strain evidence="7 8">KCTC29696</strain>
    </source>
</reference>
<evidence type="ECO:0000256" key="1">
    <source>
        <dbReference type="ARBA" id="ARBA00023015"/>
    </source>
</evidence>
<dbReference type="InterPro" id="IPR001647">
    <property type="entry name" value="HTH_TetR"/>
</dbReference>
<accession>A0ABW7HRB5</accession>
<evidence type="ECO:0000256" key="4">
    <source>
        <dbReference type="PROSITE-ProRule" id="PRU00335"/>
    </source>
</evidence>
<dbReference type="SUPFAM" id="SSF46689">
    <property type="entry name" value="Homeodomain-like"/>
    <property type="match status" value="1"/>
</dbReference>
<dbReference type="Gene3D" id="1.10.10.60">
    <property type="entry name" value="Homeodomain-like"/>
    <property type="match status" value="1"/>
</dbReference>
<feature type="region of interest" description="Disordered" evidence="5">
    <location>
        <begin position="1"/>
        <end position="29"/>
    </location>
</feature>
<feature type="compositionally biased region" description="Low complexity" evidence="5">
    <location>
        <begin position="19"/>
        <end position="28"/>
    </location>
</feature>
<proteinExistence type="predicted"/>
<dbReference type="InterPro" id="IPR011075">
    <property type="entry name" value="TetR_C"/>
</dbReference>
<dbReference type="InterPro" id="IPR050109">
    <property type="entry name" value="HTH-type_TetR-like_transc_reg"/>
</dbReference>
<dbReference type="Pfam" id="PF00440">
    <property type="entry name" value="TetR_N"/>
    <property type="match status" value="1"/>
</dbReference>
<gene>
    <name evidence="7" type="ORF">ACG5V6_09385</name>
</gene>
<dbReference type="RefSeq" id="WP_279949272.1">
    <property type="nucleotide sequence ID" value="NZ_BAABEN010000011.1"/>
</dbReference>
<evidence type="ECO:0000259" key="6">
    <source>
        <dbReference type="PROSITE" id="PS50977"/>
    </source>
</evidence>
<evidence type="ECO:0000256" key="5">
    <source>
        <dbReference type="SAM" id="MobiDB-lite"/>
    </source>
</evidence>
<dbReference type="InterPro" id="IPR036271">
    <property type="entry name" value="Tet_transcr_reg_TetR-rel_C_sf"/>
</dbReference>
<keyword evidence="1" id="KW-0805">Transcription regulation</keyword>
<dbReference type="InterPro" id="IPR009057">
    <property type="entry name" value="Homeodomain-like_sf"/>
</dbReference>
<dbReference type="PROSITE" id="PS50977">
    <property type="entry name" value="HTH_TETR_2"/>
    <property type="match status" value="1"/>
</dbReference>
<dbReference type="PANTHER" id="PTHR30055:SF148">
    <property type="entry name" value="TETR-FAMILY TRANSCRIPTIONAL REGULATOR"/>
    <property type="match status" value="1"/>
</dbReference>
<dbReference type="PANTHER" id="PTHR30055">
    <property type="entry name" value="HTH-TYPE TRANSCRIPTIONAL REGULATOR RUTR"/>
    <property type="match status" value="1"/>
</dbReference>
<name>A0ABW7HRB5_9ACTN</name>
<organism evidence="7 8">
    <name type="scientific">Streptomyces chitinivorans</name>
    <dbReference type="NCBI Taxonomy" id="1257027"/>
    <lineage>
        <taxon>Bacteria</taxon>
        <taxon>Bacillati</taxon>
        <taxon>Actinomycetota</taxon>
        <taxon>Actinomycetes</taxon>
        <taxon>Kitasatosporales</taxon>
        <taxon>Streptomycetaceae</taxon>
        <taxon>Streptomyces</taxon>
    </lineage>
</organism>
<evidence type="ECO:0000256" key="3">
    <source>
        <dbReference type="ARBA" id="ARBA00023163"/>
    </source>
</evidence>